<protein>
    <recommendedName>
        <fullName evidence="6">Gliding motility-associated C-terminal domain-containing protein</fullName>
    </recommendedName>
</protein>
<dbReference type="KEGG" id="cant:NCTC13489_00505"/>
<reference evidence="3 5" key="2">
    <citation type="submission" date="2018-12" db="EMBL/GenBank/DDBJ databases">
        <authorList>
            <consortium name="Pathogen Informatics"/>
        </authorList>
    </citation>
    <scope>NUCLEOTIDE SEQUENCE [LARGE SCALE GENOMIC DNA]</scope>
    <source>
        <strain evidence="3 5">NCTC13489</strain>
    </source>
</reference>
<evidence type="ECO:0000313" key="4">
    <source>
        <dbReference type="Proteomes" id="UP000028349"/>
    </source>
</evidence>
<dbReference type="RefSeq" id="WP_034716121.1">
    <property type="nucleotide sequence ID" value="NZ_FOIX01000002.1"/>
</dbReference>
<evidence type="ECO:0000313" key="3">
    <source>
        <dbReference type="EMBL" id="VEH96556.1"/>
    </source>
</evidence>
<evidence type="ECO:0008006" key="6">
    <source>
        <dbReference type="Google" id="ProtNLM"/>
    </source>
</evidence>
<dbReference type="OrthoDB" id="601690at2"/>
<accession>A0A3S4UZL8</accession>
<evidence type="ECO:0000256" key="1">
    <source>
        <dbReference type="SAM" id="SignalP"/>
    </source>
</evidence>
<dbReference type="Proteomes" id="UP000028349">
    <property type="component" value="Unassembled WGS sequence"/>
</dbReference>
<evidence type="ECO:0000313" key="5">
    <source>
        <dbReference type="Proteomes" id="UP000270036"/>
    </source>
</evidence>
<evidence type="ECO:0000313" key="2">
    <source>
        <dbReference type="EMBL" id="KEY19761.1"/>
    </source>
</evidence>
<dbReference type="STRING" id="266748.HY04_00585"/>
<feature type="signal peptide" evidence="1">
    <location>
        <begin position="1"/>
        <end position="19"/>
    </location>
</feature>
<dbReference type="Proteomes" id="UP000270036">
    <property type="component" value="Chromosome"/>
</dbReference>
<dbReference type="EMBL" id="JPEP01000001">
    <property type="protein sequence ID" value="KEY19761.1"/>
    <property type="molecule type" value="Genomic_DNA"/>
</dbReference>
<name>A0A3S4UZL8_9FLAO</name>
<keyword evidence="4" id="KW-1185">Reference proteome</keyword>
<reference evidence="2 4" key="1">
    <citation type="submission" date="2014-07" db="EMBL/GenBank/DDBJ databases">
        <authorList>
            <person name="Pisani N.G."/>
            <person name="Newman J.D."/>
        </authorList>
    </citation>
    <scope>NUCLEOTIDE SEQUENCE [LARGE SCALE GENOMIC DNA]</scope>
    <source>
        <strain evidence="2 4">LMG 24720</strain>
    </source>
</reference>
<gene>
    <name evidence="2" type="ORF">HY04_00585</name>
    <name evidence="3" type="ORF">NCTC13489_00505</name>
</gene>
<proteinExistence type="predicted"/>
<dbReference type="AlphaFoldDB" id="A0A3S4UZL8"/>
<sequence>MGKNLFSFLFLSISFCFFAQNSNLIITLTGTPETCLNNGSLTWSTSGETAGATLVYSVYNNAVTTVNTITSSSTLSGLPAGSYRVVVTETSGNQSSQATSNNFVILNQKPELAFSSTLVNNEICGNDGSFKVNVSSGRAPYVYQLLNSVDNSVLLEQPSNTFTNLKAGNYKYRVIDACGSGLVSQQEIKYTPSKKPSQGLGLVVTPLACTSLKLSFKYLSMEVLKYPLTISATFMKPGVAEPQTVVVTNIQKYEESLDIPFFDTVTSLSVRIVVKDACLNSSPYTFDETIYQQLHHRVTKPSSTCNGQYLQFGLGERTSSIPNPIQSPFKITFLTVPAGFNPSQSNTNHNNFAFEQIYGSSTNPLPVGTYTYEVSDACGRKVQSSAEVTTYPFTIQSSNNLPECSGDFSSIMLQPNSGNYFASVRITSAPASFGPLPFDVPESWYDTVSNNQKLRLLLTHLPSGNYTVEAVAGCGGDVATFSFITSQRVIETPAIVTVQQSCGGIIRISADKGTNFKYQRYYSSVGGWGNLENLAVTDGSGKQYNANTIQTGSNFTLLPGRYRIIADKLNFYNVRTSTGKAETFYCDPIVLKEFVVGNTVVFNDAYAFQCANGTYDVSLIASGGIAPLQYAIVSAQENGTILRDNGTNPIFEGLQSGIYFFRVIDNCGNFVTRKMDIALLGKPGIRTTANCMTNELILSIDNLNHLNFQWFRNDNPSTILSTANVLDLGQFTLGKAGEYSVRITSNSATSCISSIFKISLRPDALTNAEAGTGQVVNINYDGTQTKLNLFDYLTGTFDTYGTWTETTTLPSNLLVKNEWLVRSAQAGTYTFKYTVTPLCGGVEKSSFVTINLAKVCYKLPVVDGGTIEETKFGITLLGRAGAKSDNWPMVRKGGWMALESNTKGFVINRVSFNTNNLPVGIPIANFVEGMMVYDTTNECMKIYNGTVWSCFSTQTCPE</sequence>
<feature type="chain" id="PRO_5018682456" description="Gliding motility-associated C-terminal domain-containing protein" evidence="1">
    <location>
        <begin position="20"/>
        <end position="958"/>
    </location>
</feature>
<dbReference type="EMBL" id="LR134441">
    <property type="protein sequence ID" value="VEH96556.1"/>
    <property type="molecule type" value="Genomic_DNA"/>
</dbReference>
<keyword evidence="1" id="KW-0732">Signal</keyword>
<organism evidence="3 5">
    <name type="scientific">Kaistella antarctica</name>
    <dbReference type="NCBI Taxonomy" id="266748"/>
    <lineage>
        <taxon>Bacteria</taxon>
        <taxon>Pseudomonadati</taxon>
        <taxon>Bacteroidota</taxon>
        <taxon>Flavobacteriia</taxon>
        <taxon>Flavobacteriales</taxon>
        <taxon>Weeksellaceae</taxon>
        <taxon>Chryseobacterium group</taxon>
        <taxon>Kaistella</taxon>
    </lineage>
</organism>